<dbReference type="EMBL" id="CAJPIZ010000136">
    <property type="protein sequence ID" value="CAG2100559.1"/>
    <property type="molecule type" value="Genomic_DNA"/>
</dbReference>
<dbReference type="AlphaFoldDB" id="A0A7R9KBS8"/>
<dbReference type="EMBL" id="OC854711">
    <property type="protein sequence ID" value="CAD7620129.1"/>
    <property type="molecule type" value="Genomic_DNA"/>
</dbReference>
<dbReference type="OrthoDB" id="6526239at2759"/>
<protein>
    <submittedName>
        <fullName evidence="1">Uncharacterized protein</fullName>
    </submittedName>
</protein>
<dbReference type="Proteomes" id="UP000759131">
    <property type="component" value="Unassembled WGS sequence"/>
</dbReference>
<keyword evidence="2" id="KW-1185">Reference proteome</keyword>
<evidence type="ECO:0000313" key="1">
    <source>
        <dbReference type="EMBL" id="CAD7620129.1"/>
    </source>
</evidence>
<reference evidence="1" key="1">
    <citation type="submission" date="2020-11" db="EMBL/GenBank/DDBJ databases">
        <authorList>
            <person name="Tran Van P."/>
        </authorList>
    </citation>
    <scope>NUCLEOTIDE SEQUENCE</scope>
</reference>
<sequence length="120" mass="14760">MNKHPIAYPAIRNWHDCWNHYTPDERTWVKTMFCSDCPHIKGDLYRYNECAQHNYPDYHKRIPLCRQHYRRNPNHGHKQCFQEFGQLMGKFTGGYDRFNSCFRKHVRRDNIAKCTRYVYE</sequence>
<accession>A0A7R9KBS8</accession>
<proteinExistence type="predicted"/>
<evidence type="ECO:0000313" key="2">
    <source>
        <dbReference type="Proteomes" id="UP000759131"/>
    </source>
</evidence>
<organism evidence="1">
    <name type="scientific">Medioppia subpectinata</name>
    <dbReference type="NCBI Taxonomy" id="1979941"/>
    <lineage>
        <taxon>Eukaryota</taxon>
        <taxon>Metazoa</taxon>
        <taxon>Ecdysozoa</taxon>
        <taxon>Arthropoda</taxon>
        <taxon>Chelicerata</taxon>
        <taxon>Arachnida</taxon>
        <taxon>Acari</taxon>
        <taxon>Acariformes</taxon>
        <taxon>Sarcoptiformes</taxon>
        <taxon>Oribatida</taxon>
        <taxon>Brachypylina</taxon>
        <taxon>Oppioidea</taxon>
        <taxon>Oppiidae</taxon>
        <taxon>Medioppia</taxon>
    </lineage>
</organism>
<name>A0A7R9KBS8_9ACAR</name>
<gene>
    <name evidence="1" type="ORF">OSB1V03_LOCUS625</name>
</gene>